<gene>
    <name evidence="6" type="ORF">DCO61_11905</name>
    <name evidence="7" type="ORF">LS64_003995</name>
</gene>
<dbReference type="GO" id="GO:0005737">
    <property type="term" value="C:cytoplasm"/>
    <property type="evidence" value="ECO:0007669"/>
    <property type="project" value="TreeGrafter"/>
</dbReference>
<reference evidence="7 8" key="2">
    <citation type="journal article" date="2016" name="Infect. Immun.">
        <title>Helicobacter saguini, a Novel Helicobacter Isolated from Cotton-Top Tamarins with Ulcerative Colitis, Has Proinflammatory Properties and Induces Typhlocolitis and Dysplasia in Gnotobiotic IL-10-/- Mice.</title>
        <authorList>
            <person name="Shen Z."/>
            <person name="Mannion A."/>
            <person name="Whary M.T."/>
            <person name="Muthupalani S."/>
            <person name="Sheh A."/>
            <person name="Feng Y."/>
            <person name="Gong G."/>
            <person name="Vandamme P."/>
            <person name="Holcombe H.R."/>
            <person name="Paster B.J."/>
            <person name="Fox J.G."/>
        </authorList>
    </citation>
    <scope>NUCLEOTIDE SEQUENCE [LARGE SCALE GENOMIC DNA]</scope>
    <source>
        <strain evidence="7 8">MIT 97-6194</strain>
    </source>
</reference>
<dbReference type="AlphaFoldDB" id="A0A347W7C3"/>
<dbReference type="Gene3D" id="3.30.70.20">
    <property type="match status" value="1"/>
</dbReference>
<dbReference type="Pfam" id="PF12838">
    <property type="entry name" value="Fer4_7"/>
    <property type="match status" value="1"/>
</dbReference>
<dbReference type="PROSITE" id="PS00198">
    <property type="entry name" value="4FE4S_FER_1"/>
    <property type="match status" value="1"/>
</dbReference>
<keyword evidence="2" id="KW-0479">Metal-binding</keyword>
<evidence type="ECO:0000256" key="3">
    <source>
        <dbReference type="ARBA" id="ARBA00023004"/>
    </source>
</evidence>
<keyword evidence="4" id="KW-0411">Iron-sulfur</keyword>
<sequence length="65" mass="7239">MESLYINHLCIACDACREVCPTSAISVQEPIYHIESNLCIMCNGYSSQPLCIEVCPVDAIIIKNY</sequence>
<reference evidence="7 8" key="1">
    <citation type="journal article" date="2014" name="Genome Announc.">
        <title>Draft genome sequences of eight enterohepatic helicobacter species isolated from both laboratory and wild rodents.</title>
        <authorList>
            <person name="Sheh A."/>
            <person name="Shen Z."/>
            <person name="Fox J.G."/>
        </authorList>
    </citation>
    <scope>NUCLEOTIDE SEQUENCE [LARGE SCALE GENOMIC DNA]</scope>
    <source>
        <strain evidence="7 8">MIT 97-6194</strain>
    </source>
</reference>
<dbReference type="SUPFAM" id="SSF54862">
    <property type="entry name" value="4Fe-4S ferredoxins"/>
    <property type="match status" value="1"/>
</dbReference>
<feature type="domain" description="4Fe-4S ferredoxin-type" evidence="5">
    <location>
        <begin position="2"/>
        <end position="30"/>
    </location>
</feature>
<organism evidence="7 8">
    <name type="scientific">Helicobacter saguini</name>
    <dbReference type="NCBI Taxonomy" id="1548018"/>
    <lineage>
        <taxon>Bacteria</taxon>
        <taxon>Pseudomonadati</taxon>
        <taxon>Campylobacterota</taxon>
        <taxon>Epsilonproteobacteria</taxon>
        <taxon>Campylobacterales</taxon>
        <taxon>Helicobacteraceae</taxon>
        <taxon>Helicobacter</taxon>
    </lineage>
</organism>
<evidence type="ECO:0000313" key="6">
    <source>
        <dbReference type="EMBL" id="MWV70666.1"/>
    </source>
</evidence>
<evidence type="ECO:0000256" key="1">
    <source>
        <dbReference type="ARBA" id="ARBA00022485"/>
    </source>
</evidence>
<evidence type="ECO:0000256" key="4">
    <source>
        <dbReference type="ARBA" id="ARBA00023014"/>
    </source>
</evidence>
<keyword evidence="8" id="KW-1185">Reference proteome</keyword>
<evidence type="ECO:0000256" key="2">
    <source>
        <dbReference type="ARBA" id="ARBA00022723"/>
    </source>
</evidence>
<dbReference type="OrthoDB" id="9803397at2"/>
<reference evidence="7" key="3">
    <citation type="submission" date="2018-04" db="EMBL/GenBank/DDBJ databases">
        <authorList>
            <person name="Sheh A."/>
            <person name="Shen Z."/>
            <person name="Mannion A.J."/>
            <person name="Fox J.G."/>
        </authorList>
    </citation>
    <scope>NUCLEOTIDE SEQUENCE</scope>
    <source>
        <strain evidence="7">MIT 97-6194</strain>
    </source>
</reference>
<comment type="caution">
    <text evidence="7">The sequence shown here is derived from an EMBL/GenBank/DDBJ whole genome shotgun (WGS) entry which is preliminary data.</text>
</comment>
<evidence type="ECO:0000313" key="9">
    <source>
        <dbReference type="Proteomes" id="UP000477070"/>
    </source>
</evidence>
<dbReference type="EMBL" id="JRMP02000005">
    <property type="protein sequence ID" value="TLD94820.1"/>
    <property type="molecule type" value="Genomic_DNA"/>
</dbReference>
<dbReference type="Proteomes" id="UP000477070">
    <property type="component" value="Unassembled WGS sequence"/>
</dbReference>
<reference evidence="6 9" key="4">
    <citation type="submission" date="2019-12" db="EMBL/GenBank/DDBJ databases">
        <title>Multi-Generational Helicobacter saguini Isolates.</title>
        <authorList>
            <person name="Mannion A."/>
            <person name="Shen Z."/>
            <person name="Fox J.G."/>
        </authorList>
    </citation>
    <scope>NUCLEOTIDE SEQUENCE [LARGE SCALE GENOMIC DNA]</scope>
    <source>
        <strain evidence="6">16-048</strain>
        <strain evidence="9">16-048 (F4)</strain>
    </source>
</reference>
<dbReference type="InterPro" id="IPR017896">
    <property type="entry name" value="4Fe4S_Fe-S-bd"/>
</dbReference>
<dbReference type="GO" id="GO:0051539">
    <property type="term" value="F:4 iron, 4 sulfur cluster binding"/>
    <property type="evidence" value="ECO:0007669"/>
    <property type="project" value="UniProtKB-KW"/>
</dbReference>
<dbReference type="EMBL" id="QBIU01000002">
    <property type="protein sequence ID" value="MWV70666.1"/>
    <property type="molecule type" value="Genomic_DNA"/>
</dbReference>
<dbReference type="Proteomes" id="UP000029714">
    <property type="component" value="Unassembled WGS sequence"/>
</dbReference>
<dbReference type="PANTHER" id="PTHR24960">
    <property type="entry name" value="PHOTOSYSTEM I IRON-SULFUR CENTER-RELATED"/>
    <property type="match status" value="1"/>
</dbReference>
<proteinExistence type="predicted"/>
<evidence type="ECO:0000313" key="7">
    <source>
        <dbReference type="EMBL" id="TLD94820.1"/>
    </source>
</evidence>
<evidence type="ECO:0000259" key="5">
    <source>
        <dbReference type="PROSITE" id="PS51379"/>
    </source>
</evidence>
<dbReference type="GO" id="GO:0046872">
    <property type="term" value="F:metal ion binding"/>
    <property type="evidence" value="ECO:0007669"/>
    <property type="project" value="UniProtKB-KW"/>
</dbReference>
<evidence type="ECO:0000313" key="8">
    <source>
        <dbReference type="Proteomes" id="UP000029714"/>
    </source>
</evidence>
<dbReference type="InterPro" id="IPR050157">
    <property type="entry name" value="PSI_iron-sulfur_center"/>
</dbReference>
<keyword evidence="1" id="KW-0004">4Fe-4S</keyword>
<dbReference type="PROSITE" id="PS51379">
    <property type="entry name" value="4FE4S_FER_2"/>
    <property type="match status" value="1"/>
</dbReference>
<protein>
    <submittedName>
        <fullName evidence="7">4Fe-4S dicluster domain-containing protein</fullName>
    </submittedName>
</protein>
<keyword evidence="3" id="KW-0408">Iron</keyword>
<dbReference type="PANTHER" id="PTHR24960:SF79">
    <property type="entry name" value="PHOTOSYSTEM I IRON-SULFUR CENTER"/>
    <property type="match status" value="1"/>
</dbReference>
<dbReference type="RefSeq" id="WP_081948385.1">
    <property type="nucleotide sequence ID" value="NZ_QBIU01000002.1"/>
</dbReference>
<accession>A0A347W7C3</accession>
<dbReference type="InterPro" id="IPR017900">
    <property type="entry name" value="4Fe4S_Fe_S_CS"/>
</dbReference>
<name>A0A347W7C3_9HELI</name>